<dbReference type="InterPro" id="IPR002636">
    <property type="entry name" value="DUF29"/>
</dbReference>
<dbReference type="Pfam" id="PF01724">
    <property type="entry name" value="DUF29"/>
    <property type="match status" value="1"/>
</dbReference>
<dbReference type="Proteomes" id="UP001065613">
    <property type="component" value="Chromosome"/>
</dbReference>
<dbReference type="PANTHER" id="PTHR34235">
    <property type="entry name" value="SLR1203 PROTEIN-RELATED"/>
    <property type="match status" value="1"/>
</dbReference>
<organism evidence="1">
    <name type="scientific">Woronichinia naegeliana WA131</name>
    <dbReference type="NCBI Taxonomy" id="2824559"/>
    <lineage>
        <taxon>Bacteria</taxon>
        <taxon>Bacillati</taxon>
        <taxon>Cyanobacteriota</taxon>
        <taxon>Cyanophyceae</taxon>
        <taxon>Synechococcales</taxon>
        <taxon>Coelosphaeriaceae</taxon>
        <taxon>Woronichinia</taxon>
    </lineage>
</organism>
<name>A0A977PWU8_9CYAN</name>
<dbReference type="KEGG" id="wna:KA717_04430"/>
<proteinExistence type="predicted"/>
<dbReference type="PANTHER" id="PTHR34235:SF3">
    <property type="entry name" value="SLR1203 PROTEIN"/>
    <property type="match status" value="1"/>
</dbReference>
<evidence type="ECO:0000313" key="1">
    <source>
        <dbReference type="EMBL" id="UXE62109.1"/>
    </source>
</evidence>
<gene>
    <name evidence="1" type="ORF">KA717_04430</name>
</gene>
<reference evidence="1" key="1">
    <citation type="submission" date="2021-04" db="EMBL/GenBank/DDBJ databases">
        <title>Genome sequence of Woronichinia naegeliana from Washington state freshwater lake bloom.</title>
        <authorList>
            <person name="Dreher T.W."/>
        </authorList>
    </citation>
    <scope>NUCLEOTIDE SEQUENCE</scope>
    <source>
        <strain evidence="1">WA131</strain>
    </source>
</reference>
<dbReference type="Gene3D" id="1.20.1220.20">
    <property type="entry name" value="Uncharcterised protein PF01724"/>
    <property type="match status" value="1"/>
</dbReference>
<dbReference type="EMBL" id="CP073041">
    <property type="protein sequence ID" value="UXE62109.1"/>
    <property type="molecule type" value="Genomic_DNA"/>
</dbReference>
<protein>
    <submittedName>
        <fullName evidence="1">DUF29 domain-containing protein</fullName>
    </submittedName>
</protein>
<dbReference type="AlphaFoldDB" id="A0A977PWU8"/>
<sequence>MIPLPSKIELLYEQDFMLWLDQTLEQLHRRDFNSLDLENLIEEITALGNEQRHQVESYLKQLLKHLLLYHYWQSEWDYCHRGWCEEIRNFRDELELRFQSKTLYNYLFAKFEIVYRKARKLAIDKTGLPPSTFPAQCPYSWEQVLDFDFLPRSQ</sequence>
<accession>A0A977PWU8</accession>